<reference evidence="2" key="1">
    <citation type="submission" date="2020-08" db="EMBL/GenBank/DDBJ databases">
        <title>Multicomponent nature underlies the extraordinary mechanical properties of spider dragline silk.</title>
        <authorList>
            <person name="Kono N."/>
            <person name="Nakamura H."/>
            <person name="Mori M."/>
            <person name="Yoshida Y."/>
            <person name="Ohtoshi R."/>
            <person name="Malay A.D."/>
            <person name="Moran D.A.P."/>
            <person name="Tomita M."/>
            <person name="Numata K."/>
            <person name="Arakawa K."/>
        </authorList>
    </citation>
    <scope>NUCLEOTIDE SEQUENCE</scope>
</reference>
<evidence type="ECO:0000313" key="2">
    <source>
        <dbReference type="EMBL" id="GFU45405.1"/>
    </source>
</evidence>
<evidence type="ECO:0000256" key="1">
    <source>
        <dbReference type="SAM" id="SignalP"/>
    </source>
</evidence>
<sequence length="148" mass="15358">MKVLIALVVFGVVLGLSDAKKPRKDDSTPAPTPDAVACDPMPCKPPCKLDFDAKPCPKCKCKDATTPDIMTSTATPDDAGCPQTSCAPGCQLNNDKPCPKCDCGGNRPMGNNGAPCNIRCPPPCKILRGSSALQSCSCVCRQPPPPTA</sequence>
<feature type="chain" id="PRO_5036454391" description="Spider venom protein" evidence="1">
    <location>
        <begin position="20"/>
        <end position="148"/>
    </location>
</feature>
<evidence type="ECO:0000313" key="3">
    <source>
        <dbReference type="Proteomes" id="UP000887013"/>
    </source>
</evidence>
<dbReference type="Proteomes" id="UP000887013">
    <property type="component" value="Unassembled WGS sequence"/>
</dbReference>
<protein>
    <recommendedName>
        <fullName evidence="4">Spider venom protein</fullName>
    </recommendedName>
</protein>
<keyword evidence="1" id="KW-0732">Signal</keyword>
<comment type="caution">
    <text evidence="2">The sequence shown here is derived from an EMBL/GenBank/DDBJ whole genome shotgun (WGS) entry which is preliminary data.</text>
</comment>
<proteinExistence type="predicted"/>
<dbReference type="EMBL" id="BMAW01132841">
    <property type="protein sequence ID" value="GFU45405.1"/>
    <property type="molecule type" value="Genomic_DNA"/>
</dbReference>
<dbReference type="AlphaFoldDB" id="A0A8X6UKS0"/>
<dbReference type="OrthoDB" id="10610573at2759"/>
<feature type="signal peptide" evidence="1">
    <location>
        <begin position="1"/>
        <end position="19"/>
    </location>
</feature>
<keyword evidence="3" id="KW-1185">Reference proteome</keyword>
<name>A0A8X6UKS0_NEPPI</name>
<gene>
    <name evidence="2" type="ORF">NPIL_327901</name>
</gene>
<evidence type="ECO:0008006" key="4">
    <source>
        <dbReference type="Google" id="ProtNLM"/>
    </source>
</evidence>
<accession>A0A8X6UKS0</accession>
<organism evidence="2 3">
    <name type="scientific">Nephila pilipes</name>
    <name type="common">Giant wood spider</name>
    <name type="synonym">Nephila maculata</name>
    <dbReference type="NCBI Taxonomy" id="299642"/>
    <lineage>
        <taxon>Eukaryota</taxon>
        <taxon>Metazoa</taxon>
        <taxon>Ecdysozoa</taxon>
        <taxon>Arthropoda</taxon>
        <taxon>Chelicerata</taxon>
        <taxon>Arachnida</taxon>
        <taxon>Araneae</taxon>
        <taxon>Araneomorphae</taxon>
        <taxon>Entelegynae</taxon>
        <taxon>Araneoidea</taxon>
        <taxon>Nephilidae</taxon>
        <taxon>Nephila</taxon>
    </lineage>
</organism>